<evidence type="ECO:0000313" key="1">
    <source>
        <dbReference type="EMBL" id="RUS24373.1"/>
    </source>
</evidence>
<proteinExistence type="predicted"/>
<accession>A0A433Q3I1</accession>
<comment type="caution">
    <text evidence="1">The sequence shown here is derived from an EMBL/GenBank/DDBJ whole genome shotgun (WGS) entry which is preliminary data.</text>
</comment>
<dbReference type="AlphaFoldDB" id="A0A433Q3I1"/>
<gene>
    <name evidence="1" type="ORF">BC938DRAFT_473689</name>
</gene>
<sequence length="171" mass="19281">MMSPKFEMLSSSSATLQPSVLLHNELFCPPHPHRRAHCHHPPVRYPSLARFYSTEAPQKPIGGFRGGLSGFLIGITIACGTGYYYLIDEYHVASSLLLNSVEELQASTNRVRDYARKIETVDKELKKITRICRDGRAARRVKERDEEAIRWPPYSAFGAEDACLGNRARCS</sequence>
<reference evidence="1 2" key="1">
    <citation type="journal article" date="2018" name="New Phytol.">
        <title>Phylogenomics of Endogonaceae and evolution of mycorrhizas within Mucoromycota.</title>
        <authorList>
            <person name="Chang Y."/>
            <person name="Desiro A."/>
            <person name="Na H."/>
            <person name="Sandor L."/>
            <person name="Lipzen A."/>
            <person name="Clum A."/>
            <person name="Barry K."/>
            <person name="Grigoriev I.V."/>
            <person name="Martin F.M."/>
            <person name="Stajich J.E."/>
            <person name="Smith M.E."/>
            <person name="Bonito G."/>
            <person name="Spatafora J.W."/>
        </authorList>
    </citation>
    <scope>NUCLEOTIDE SEQUENCE [LARGE SCALE GENOMIC DNA]</scope>
    <source>
        <strain evidence="1 2">AD002</strain>
    </source>
</reference>
<organism evidence="1 2">
    <name type="scientific">Jimgerdemannia flammicorona</name>
    <dbReference type="NCBI Taxonomy" id="994334"/>
    <lineage>
        <taxon>Eukaryota</taxon>
        <taxon>Fungi</taxon>
        <taxon>Fungi incertae sedis</taxon>
        <taxon>Mucoromycota</taxon>
        <taxon>Mucoromycotina</taxon>
        <taxon>Endogonomycetes</taxon>
        <taxon>Endogonales</taxon>
        <taxon>Endogonaceae</taxon>
        <taxon>Jimgerdemannia</taxon>
    </lineage>
</organism>
<dbReference type="Proteomes" id="UP000274822">
    <property type="component" value="Unassembled WGS sequence"/>
</dbReference>
<dbReference type="PANTHER" id="PTHR37849:SF1">
    <property type="entry name" value="YALI0E11605P"/>
    <property type="match status" value="1"/>
</dbReference>
<name>A0A433Q3I1_9FUNG</name>
<keyword evidence="2" id="KW-1185">Reference proteome</keyword>
<evidence type="ECO:0000313" key="2">
    <source>
        <dbReference type="Proteomes" id="UP000274822"/>
    </source>
</evidence>
<dbReference type="EMBL" id="RBNJ01016228">
    <property type="protein sequence ID" value="RUS24373.1"/>
    <property type="molecule type" value="Genomic_DNA"/>
</dbReference>
<protein>
    <submittedName>
        <fullName evidence="1">Uncharacterized protein</fullName>
    </submittedName>
</protein>
<dbReference type="PANTHER" id="PTHR37849">
    <property type="entry name" value="YALI0E11605P"/>
    <property type="match status" value="1"/>
</dbReference>